<sequence length="93" mass="9933">MPTNTDVAQMVKVMTKPALHAARGNLTNQALGNLLSSPSSPRSELTTPPKPFPAKPASRLDSLAPNWLDRAGIAQGDSSLPAPLRRTYEANTR</sequence>
<dbReference type="AlphaFoldDB" id="A0A1J9PM80"/>
<comment type="caution">
    <text evidence="2">The sequence shown here is derived from an EMBL/GenBank/DDBJ whole genome shotgun (WGS) entry which is preliminary data.</text>
</comment>
<dbReference type="Proteomes" id="UP000182235">
    <property type="component" value="Unassembled WGS sequence"/>
</dbReference>
<reference evidence="2 3" key="1">
    <citation type="submission" date="2015-07" db="EMBL/GenBank/DDBJ databases">
        <title>Emmonsia species relationships and genome sequence.</title>
        <authorList>
            <consortium name="The Broad Institute Genomics Platform"/>
            <person name="Cuomo C.A."/>
            <person name="Munoz J.F."/>
            <person name="Imamovic A."/>
            <person name="Priest M.E."/>
            <person name="Young S."/>
            <person name="Clay O.K."/>
            <person name="McEwen J.G."/>
        </authorList>
    </citation>
    <scope>NUCLEOTIDE SEQUENCE [LARGE SCALE GENOMIC DNA]</scope>
    <source>
        <strain evidence="2 3">UAMH 9510</strain>
    </source>
</reference>
<feature type="region of interest" description="Disordered" evidence="1">
    <location>
        <begin position="31"/>
        <end position="60"/>
    </location>
</feature>
<name>A0A1J9PM80_9EURO</name>
<gene>
    <name evidence="2" type="ORF">AJ78_02875</name>
</gene>
<feature type="region of interest" description="Disordered" evidence="1">
    <location>
        <begin position="72"/>
        <end position="93"/>
    </location>
</feature>
<evidence type="ECO:0000313" key="2">
    <source>
        <dbReference type="EMBL" id="OJD16986.1"/>
    </source>
</evidence>
<evidence type="ECO:0000313" key="3">
    <source>
        <dbReference type="Proteomes" id="UP000182235"/>
    </source>
</evidence>
<organism evidence="2 3">
    <name type="scientific">Emergomyces pasteurianus Ep9510</name>
    <dbReference type="NCBI Taxonomy" id="1447872"/>
    <lineage>
        <taxon>Eukaryota</taxon>
        <taxon>Fungi</taxon>
        <taxon>Dikarya</taxon>
        <taxon>Ascomycota</taxon>
        <taxon>Pezizomycotina</taxon>
        <taxon>Eurotiomycetes</taxon>
        <taxon>Eurotiomycetidae</taxon>
        <taxon>Onygenales</taxon>
        <taxon>Ajellomycetaceae</taxon>
        <taxon>Emergomyces</taxon>
    </lineage>
</organism>
<feature type="compositionally biased region" description="Low complexity" evidence="1">
    <location>
        <begin position="34"/>
        <end position="47"/>
    </location>
</feature>
<accession>A0A1J9PM80</accession>
<proteinExistence type="predicted"/>
<dbReference type="EMBL" id="LGRN01000084">
    <property type="protein sequence ID" value="OJD16986.1"/>
    <property type="molecule type" value="Genomic_DNA"/>
</dbReference>
<evidence type="ECO:0000256" key="1">
    <source>
        <dbReference type="SAM" id="MobiDB-lite"/>
    </source>
</evidence>
<keyword evidence="3" id="KW-1185">Reference proteome</keyword>
<protein>
    <submittedName>
        <fullName evidence="2">Uncharacterized protein</fullName>
    </submittedName>
</protein>
<dbReference type="VEuPathDB" id="FungiDB:AJ78_02875"/>